<evidence type="ECO:0000313" key="2">
    <source>
        <dbReference type="Proteomes" id="UP000053676"/>
    </source>
</evidence>
<proteinExistence type="predicted"/>
<sequence>MMNIQVWTFQRRIREAVGKVLFLRDIGSPRGYRTNGKERQDGNDMVLKEFEATIQKKKYGYYVRLPWKKDSADLPDNKAMSFRRLQTIVAKLQKNPELMQQYHNTFMNQL</sequence>
<protein>
    <submittedName>
        <fullName evidence="1">Uncharacterized protein</fullName>
    </submittedName>
</protein>
<dbReference type="EMBL" id="KI657981">
    <property type="protein sequence ID" value="ETN84249.1"/>
    <property type="molecule type" value="Genomic_DNA"/>
</dbReference>
<dbReference type="AlphaFoldDB" id="W2TRG6"/>
<keyword evidence="2" id="KW-1185">Reference proteome</keyword>
<dbReference type="Proteomes" id="UP000053676">
    <property type="component" value="Unassembled WGS sequence"/>
</dbReference>
<evidence type="ECO:0000313" key="1">
    <source>
        <dbReference type="EMBL" id="ETN84249.1"/>
    </source>
</evidence>
<name>W2TRG6_NECAM</name>
<dbReference type="KEGG" id="nai:NECAME_17189"/>
<reference evidence="2" key="1">
    <citation type="journal article" date="2014" name="Nat. Genet.">
        <title>Genome of the human hookworm Necator americanus.</title>
        <authorList>
            <person name="Tang Y.T."/>
            <person name="Gao X."/>
            <person name="Rosa B.A."/>
            <person name="Abubucker S."/>
            <person name="Hallsworth-Pepin K."/>
            <person name="Martin J."/>
            <person name="Tyagi R."/>
            <person name="Heizer E."/>
            <person name="Zhang X."/>
            <person name="Bhonagiri-Palsikar V."/>
            <person name="Minx P."/>
            <person name="Warren W.C."/>
            <person name="Wang Q."/>
            <person name="Zhan B."/>
            <person name="Hotez P.J."/>
            <person name="Sternberg P.W."/>
            <person name="Dougall A."/>
            <person name="Gaze S.T."/>
            <person name="Mulvenna J."/>
            <person name="Sotillo J."/>
            <person name="Ranganathan S."/>
            <person name="Rabelo E.M."/>
            <person name="Wilson R.K."/>
            <person name="Felgner P.L."/>
            <person name="Bethony J."/>
            <person name="Hawdon J.M."/>
            <person name="Gasser R.B."/>
            <person name="Loukas A."/>
            <person name="Mitreva M."/>
        </authorList>
    </citation>
    <scope>NUCLEOTIDE SEQUENCE [LARGE SCALE GENOMIC DNA]</scope>
</reference>
<organism evidence="1 2">
    <name type="scientific">Necator americanus</name>
    <name type="common">Human hookworm</name>
    <dbReference type="NCBI Taxonomy" id="51031"/>
    <lineage>
        <taxon>Eukaryota</taxon>
        <taxon>Metazoa</taxon>
        <taxon>Ecdysozoa</taxon>
        <taxon>Nematoda</taxon>
        <taxon>Chromadorea</taxon>
        <taxon>Rhabditida</taxon>
        <taxon>Rhabditina</taxon>
        <taxon>Rhabditomorpha</taxon>
        <taxon>Strongyloidea</taxon>
        <taxon>Ancylostomatidae</taxon>
        <taxon>Bunostominae</taxon>
        <taxon>Necator</taxon>
    </lineage>
</organism>
<accession>W2TRG6</accession>
<dbReference type="OrthoDB" id="8194935at2759"/>
<gene>
    <name evidence="1" type="ORF">NECAME_17189</name>
</gene>